<dbReference type="InterPro" id="IPR036291">
    <property type="entry name" value="NAD(P)-bd_dom_sf"/>
</dbReference>
<dbReference type="PRINTS" id="PR00080">
    <property type="entry name" value="SDRFAMILY"/>
</dbReference>
<dbReference type="PRINTS" id="PR00081">
    <property type="entry name" value="GDHRDH"/>
</dbReference>
<dbReference type="PROSITE" id="PS00061">
    <property type="entry name" value="ADH_SHORT"/>
    <property type="match status" value="1"/>
</dbReference>
<comment type="similarity">
    <text evidence="1 3">Belongs to the short-chain dehydrogenases/reductases (SDR) family.</text>
</comment>
<proteinExistence type="inferred from homology"/>
<dbReference type="SUPFAM" id="SSF51735">
    <property type="entry name" value="NAD(P)-binding Rossmann-fold domains"/>
    <property type="match status" value="1"/>
</dbReference>
<comment type="caution">
    <text evidence="4">The sequence shown here is derived from an EMBL/GenBank/DDBJ whole genome shotgun (WGS) entry which is preliminary data.</text>
</comment>
<dbReference type="Gene3D" id="3.40.50.720">
    <property type="entry name" value="NAD(P)-binding Rossmann-like Domain"/>
    <property type="match status" value="1"/>
</dbReference>
<evidence type="ECO:0000256" key="3">
    <source>
        <dbReference type="RuleBase" id="RU000363"/>
    </source>
</evidence>
<sequence length="309" mass="32556">MALVLGASRGLGFLLAQELGRRGHDLAVVARSSDGLDAARPDLEATGARVLTLPADLASRPGAESVVEAADRFFGRLDVVVANAGIIQVAPLRALAADDLAAAHDAIFWSAVHPVLAALPVLRRGGAGRIVVITSIGGKIPTPRLLPYTAAKFATVGFAESLRTEAGRDGITVTTVVPGLMRTGSTRNALVGGDREAELRWFTTLASLPLLSMDAGAAARRIVEGGLAGRPEVVLTPAAKVGLRVHGLAPGLTQRMLALVDRLLPAPGDDPPQPGHTLPEQPWWQRLLTTLDRRAAVRHHELDDEIPRR</sequence>
<dbReference type="PANTHER" id="PTHR44196:SF1">
    <property type="entry name" value="DEHYDROGENASE_REDUCTASE SDR FAMILY MEMBER 7B"/>
    <property type="match status" value="1"/>
</dbReference>
<evidence type="ECO:0000256" key="2">
    <source>
        <dbReference type="ARBA" id="ARBA00023002"/>
    </source>
</evidence>
<evidence type="ECO:0000256" key="1">
    <source>
        <dbReference type="ARBA" id="ARBA00006484"/>
    </source>
</evidence>
<protein>
    <submittedName>
        <fullName evidence="4">SDR family NAD(P)-dependent oxidoreductase</fullName>
    </submittedName>
</protein>
<evidence type="ECO:0000313" key="5">
    <source>
        <dbReference type="Proteomes" id="UP001370100"/>
    </source>
</evidence>
<dbReference type="Proteomes" id="UP001370100">
    <property type="component" value="Unassembled WGS sequence"/>
</dbReference>
<organism evidence="4 5">
    <name type="scientific">Actinomycetospora aeridis</name>
    <dbReference type="NCBI Taxonomy" id="3129231"/>
    <lineage>
        <taxon>Bacteria</taxon>
        <taxon>Bacillati</taxon>
        <taxon>Actinomycetota</taxon>
        <taxon>Actinomycetes</taxon>
        <taxon>Pseudonocardiales</taxon>
        <taxon>Pseudonocardiaceae</taxon>
        <taxon>Actinomycetospora</taxon>
    </lineage>
</organism>
<dbReference type="InterPro" id="IPR020904">
    <property type="entry name" value="Sc_DH/Rdtase_CS"/>
</dbReference>
<name>A0ABU8NAK8_9PSEU</name>
<dbReference type="Pfam" id="PF00106">
    <property type="entry name" value="adh_short"/>
    <property type="match status" value="1"/>
</dbReference>
<gene>
    <name evidence="4" type="ORF">WCD41_23380</name>
</gene>
<keyword evidence="2" id="KW-0560">Oxidoreductase</keyword>
<evidence type="ECO:0000313" key="4">
    <source>
        <dbReference type="EMBL" id="MEJ2889422.1"/>
    </source>
</evidence>
<dbReference type="EMBL" id="JBBEGL010000006">
    <property type="protein sequence ID" value="MEJ2889422.1"/>
    <property type="molecule type" value="Genomic_DNA"/>
</dbReference>
<dbReference type="PANTHER" id="PTHR44196">
    <property type="entry name" value="DEHYDROGENASE/REDUCTASE SDR FAMILY MEMBER 7B"/>
    <property type="match status" value="1"/>
</dbReference>
<dbReference type="CDD" id="cd05233">
    <property type="entry name" value="SDR_c"/>
    <property type="match status" value="1"/>
</dbReference>
<dbReference type="InterPro" id="IPR002347">
    <property type="entry name" value="SDR_fam"/>
</dbReference>
<reference evidence="4 5" key="1">
    <citation type="submission" date="2024-03" db="EMBL/GenBank/DDBJ databases">
        <title>Actinomycetospora sp. OC33-EN06, a novel actinomycete isolated from wild orchid (Aerides multiflora).</title>
        <authorList>
            <person name="Suriyachadkun C."/>
        </authorList>
    </citation>
    <scope>NUCLEOTIDE SEQUENCE [LARGE SCALE GENOMIC DNA]</scope>
    <source>
        <strain evidence="4 5">OC33-EN06</strain>
    </source>
</reference>
<accession>A0ABU8NAK8</accession>
<keyword evidence="5" id="KW-1185">Reference proteome</keyword>
<dbReference type="RefSeq" id="WP_337716951.1">
    <property type="nucleotide sequence ID" value="NZ_JBBEGL010000006.1"/>
</dbReference>